<evidence type="ECO:0000313" key="2">
    <source>
        <dbReference type="Proteomes" id="UP000182444"/>
    </source>
</evidence>
<dbReference type="RefSeq" id="XP_068138949.1">
    <property type="nucleotide sequence ID" value="XM_068282848.1"/>
</dbReference>
<dbReference type="VEuPathDB" id="FungiDB:YALI1_D32195g"/>
<evidence type="ECO:0000313" key="1">
    <source>
        <dbReference type="EMBL" id="AOW04578.1"/>
    </source>
</evidence>
<dbReference type="AlphaFoldDB" id="A0A1D8NG03"/>
<dbReference type="Proteomes" id="UP000182444">
    <property type="component" value="Chromosome 1D"/>
</dbReference>
<dbReference type="EMBL" id="CP017556">
    <property type="protein sequence ID" value="AOW04578.1"/>
    <property type="molecule type" value="Genomic_DNA"/>
</dbReference>
<gene>
    <name evidence="1" type="ORF">YALI1_D32195g</name>
</gene>
<name>A0A1D8NG03_YARLL</name>
<sequence>MRIKRTTRTHSYRYTHFPRLAISPHDSNPACGGYQHLIADTGNKYTCRVHRDYEPFLAIRTLLSLFAKLAVIQKV</sequence>
<dbReference type="GeneID" id="94583459"/>
<reference evidence="1 2" key="1">
    <citation type="journal article" date="2016" name="PLoS ONE">
        <title>Sequence Assembly of Yarrowia lipolytica Strain W29/CLIB89 Shows Transposable Element Diversity.</title>
        <authorList>
            <person name="Magnan C."/>
            <person name="Yu J."/>
            <person name="Chang I."/>
            <person name="Jahn E."/>
            <person name="Kanomata Y."/>
            <person name="Wu J."/>
            <person name="Zeller M."/>
            <person name="Oakes M."/>
            <person name="Baldi P."/>
            <person name="Sandmeyer S."/>
        </authorList>
    </citation>
    <scope>NUCLEOTIDE SEQUENCE [LARGE SCALE GENOMIC DNA]</scope>
    <source>
        <strain evidence="2">CLIB89(W29)</strain>
    </source>
</reference>
<protein>
    <submittedName>
        <fullName evidence="1">Uncharacterized protein</fullName>
    </submittedName>
</protein>
<proteinExistence type="predicted"/>
<organism evidence="1 2">
    <name type="scientific">Yarrowia lipolytica</name>
    <name type="common">Candida lipolytica</name>
    <dbReference type="NCBI Taxonomy" id="4952"/>
    <lineage>
        <taxon>Eukaryota</taxon>
        <taxon>Fungi</taxon>
        <taxon>Dikarya</taxon>
        <taxon>Ascomycota</taxon>
        <taxon>Saccharomycotina</taxon>
        <taxon>Dipodascomycetes</taxon>
        <taxon>Dipodascales</taxon>
        <taxon>Dipodascales incertae sedis</taxon>
        <taxon>Yarrowia</taxon>
    </lineage>
</organism>
<accession>A0A1D8NG03</accession>